<protein>
    <submittedName>
        <fullName evidence="1">RH16194p</fullName>
    </submittedName>
</protein>
<reference evidence="1" key="1">
    <citation type="submission" date="2004-01" db="EMBL/GenBank/DDBJ databases">
        <authorList>
            <person name="Stapleton M."/>
            <person name="Brokstein P."/>
            <person name="Hong L."/>
            <person name="Agbayani A."/>
            <person name="Carlson J."/>
            <person name="Champe M."/>
            <person name="Chavez C."/>
            <person name="Dorsett V."/>
            <person name="Dresnek D."/>
            <person name="Farfan D."/>
            <person name="Frise E."/>
            <person name="George R."/>
            <person name="Gonzalez M."/>
            <person name="Guarin H."/>
            <person name="Kronmiller B."/>
            <person name="Li P."/>
            <person name="Liao G."/>
            <person name="Miranda A."/>
            <person name="Mungall C.J."/>
            <person name="Nunoo J."/>
            <person name="Pacleb J."/>
            <person name="Paragas V."/>
            <person name="Park S."/>
            <person name="Patel S."/>
            <person name="Phouanenavong S."/>
            <person name="Wan K."/>
            <person name="Yu C."/>
            <person name="Lewis S.E."/>
            <person name="Rubin G.M."/>
            <person name="Celniker S."/>
        </authorList>
    </citation>
    <scope>NUCLEOTIDE SEQUENCE</scope>
    <source>
        <strain evidence="1">Berkeley</strain>
    </source>
</reference>
<evidence type="ECO:0000313" key="1">
    <source>
        <dbReference type="EMBL" id="AAR88538.1"/>
    </source>
</evidence>
<dbReference type="Gene3D" id="3.60.10.10">
    <property type="entry name" value="Endonuclease/exonuclease/phosphatase"/>
    <property type="match status" value="1"/>
</dbReference>
<organism evidence="1">
    <name type="scientific">Drosophila melanogaster</name>
    <name type="common">Fruit fly</name>
    <dbReference type="NCBI Taxonomy" id="7227"/>
    <lineage>
        <taxon>Eukaryota</taxon>
        <taxon>Metazoa</taxon>
        <taxon>Ecdysozoa</taxon>
        <taxon>Arthropoda</taxon>
        <taxon>Hexapoda</taxon>
        <taxon>Insecta</taxon>
        <taxon>Pterygota</taxon>
        <taxon>Neoptera</taxon>
        <taxon>Endopterygota</taxon>
        <taxon>Diptera</taxon>
        <taxon>Brachycera</taxon>
        <taxon>Muscomorpha</taxon>
        <taxon>Ephydroidea</taxon>
        <taxon>Drosophilidae</taxon>
        <taxon>Drosophila</taxon>
        <taxon>Sophophora</taxon>
    </lineage>
</organism>
<proteinExistence type="evidence at transcript level"/>
<name>Q6NNV6_DROME</name>
<accession>Q6NNV6</accession>
<sequence length="85" mass="9777">MYTMYRYDRPSRRGGGVLIAVRSTLASEELLFDESRNSEFLCVKLSFSDRSVYITCSYIPPSSEFPEYQNHLSAIQSILNKLSKL</sequence>
<dbReference type="SUPFAM" id="SSF56219">
    <property type="entry name" value="DNase I-like"/>
    <property type="match status" value="1"/>
</dbReference>
<dbReference type="InterPro" id="IPR036691">
    <property type="entry name" value="Endo/exonu/phosph_ase_sf"/>
</dbReference>
<dbReference type="EMBL" id="BT011177">
    <property type="protein sequence ID" value="AAR88538.1"/>
    <property type="molecule type" value="mRNA"/>
</dbReference>
<dbReference type="AlphaFoldDB" id="Q6NNV6"/>